<evidence type="ECO:0000313" key="2">
    <source>
        <dbReference type="Proteomes" id="UP000677913"/>
    </source>
</evidence>
<evidence type="ECO:0008006" key="3">
    <source>
        <dbReference type="Google" id="ProtNLM"/>
    </source>
</evidence>
<accession>A0A8J7WQC8</accession>
<name>A0A8J7WQC8_9ACTN</name>
<protein>
    <recommendedName>
        <fullName evidence="3">Transposase</fullName>
    </recommendedName>
</protein>
<proteinExistence type="predicted"/>
<gene>
    <name evidence="1" type="ORF">KGA66_13785</name>
</gene>
<reference evidence="1" key="1">
    <citation type="submission" date="2021-04" db="EMBL/GenBank/DDBJ databases">
        <title>Genome based classification of Actinospica acidithermotolerans sp. nov., an actinobacterium isolated from an Indonesian hot spring.</title>
        <authorList>
            <person name="Kusuma A.B."/>
            <person name="Putra K.E."/>
            <person name="Nafisah S."/>
            <person name="Loh J."/>
            <person name="Nouioui I."/>
            <person name="Goodfellow M."/>
        </authorList>
    </citation>
    <scope>NUCLEOTIDE SEQUENCE</scope>
    <source>
        <strain evidence="1">DSM 45618</strain>
    </source>
</reference>
<comment type="caution">
    <text evidence="1">The sequence shown here is derived from an EMBL/GenBank/DDBJ whole genome shotgun (WGS) entry which is preliminary data.</text>
</comment>
<dbReference type="EMBL" id="JAGSXH010000042">
    <property type="protein sequence ID" value="MBS2964124.1"/>
    <property type="molecule type" value="Genomic_DNA"/>
</dbReference>
<dbReference type="AlphaFoldDB" id="A0A8J7WQC8"/>
<organism evidence="1 2">
    <name type="scientific">Actinocrinis puniceicyclus</name>
    <dbReference type="NCBI Taxonomy" id="977794"/>
    <lineage>
        <taxon>Bacteria</taxon>
        <taxon>Bacillati</taxon>
        <taxon>Actinomycetota</taxon>
        <taxon>Actinomycetes</taxon>
        <taxon>Catenulisporales</taxon>
        <taxon>Actinospicaceae</taxon>
        <taxon>Actinocrinis</taxon>
    </lineage>
</organism>
<dbReference type="Proteomes" id="UP000677913">
    <property type="component" value="Unassembled WGS sequence"/>
</dbReference>
<sequence>MLKKVRRLIESANDTVKGRLDPEEHGGQSIEGVAIRVAQRVPAMAAAIWHDNKTGQRHPVTDHLRPLITYDH</sequence>
<keyword evidence="2" id="KW-1185">Reference proteome</keyword>
<evidence type="ECO:0000313" key="1">
    <source>
        <dbReference type="EMBL" id="MBS2964124.1"/>
    </source>
</evidence>